<comment type="similarity">
    <text evidence="2 5">Belongs to the acyl-CoA dehydrogenase family.</text>
</comment>
<dbReference type="InterPro" id="IPR046373">
    <property type="entry name" value="Acyl-CoA_Oxase/DH_mid-dom_sf"/>
</dbReference>
<dbReference type="GO" id="GO:0003995">
    <property type="term" value="F:acyl-CoA dehydrogenase activity"/>
    <property type="evidence" value="ECO:0007669"/>
    <property type="project" value="TreeGrafter"/>
</dbReference>
<dbReference type="PIRSF" id="PIRSF016578">
    <property type="entry name" value="HsaA"/>
    <property type="match status" value="1"/>
</dbReference>
<evidence type="ECO:0000256" key="1">
    <source>
        <dbReference type="ARBA" id="ARBA00001974"/>
    </source>
</evidence>
<organism evidence="10 11">
    <name type="scientific">Natrinema altunense</name>
    <dbReference type="NCBI Taxonomy" id="222984"/>
    <lineage>
        <taxon>Archaea</taxon>
        <taxon>Methanobacteriati</taxon>
        <taxon>Methanobacteriota</taxon>
        <taxon>Stenosarchaea group</taxon>
        <taxon>Halobacteria</taxon>
        <taxon>Halobacteriales</taxon>
        <taxon>Natrialbaceae</taxon>
        <taxon>Natrinema</taxon>
    </lineage>
</organism>
<evidence type="ECO:0000259" key="9">
    <source>
        <dbReference type="Pfam" id="PF02771"/>
    </source>
</evidence>
<dbReference type="RefSeq" id="WP_130170057.1">
    <property type="nucleotide sequence ID" value="NZ_SHMR01000001.1"/>
</dbReference>
<dbReference type="EMBL" id="SHMR01000001">
    <property type="protein sequence ID" value="RZH69162.1"/>
    <property type="molecule type" value="Genomic_DNA"/>
</dbReference>
<dbReference type="AlphaFoldDB" id="A0A482Y0X8"/>
<dbReference type="CDD" id="cd00567">
    <property type="entry name" value="ACAD"/>
    <property type="match status" value="1"/>
</dbReference>
<evidence type="ECO:0000256" key="6">
    <source>
        <dbReference type="SAM" id="MobiDB-lite"/>
    </source>
</evidence>
<feature type="domain" description="Acyl-CoA dehydrogenase/oxidase C-terminal" evidence="7">
    <location>
        <begin position="273"/>
        <end position="418"/>
    </location>
</feature>
<feature type="compositionally biased region" description="Basic and acidic residues" evidence="6">
    <location>
        <begin position="165"/>
        <end position="175"/>
    </location>
</feature>
<dbReference type="InterPro" id="IPR036250">
    <property type="entry name" value="AcylCo_DH-like_C"/>
</dbReference>
<gene>
    <name evidence="10" type="ORF">ELS17_06870</name>
</gene>
<dbReference type="SUPFAM" id="SSF56645">
    <property type="entry name" value="Acyl-CoA dehydrogenase NM domain-like"/>
    <property type="match status" value="1"/>
</dbReference>
<dbReference type="Pfam" id="PF02770">
    <property type="entry name" value="Acyl-CoA_dh_M"/>
    <property type="match status" value="1"/>
</dbReference>
<proteinExistence type="inferred from homology"/>
<comment type="caution">
    <text evidence="10">The sequence shown here is derived from an EMBL/GenBank/DDBJ whole genome shotgun (WGS) entry which is preliminary data.</text>
</comment>
<dbReference type="InterPro" id="IPR009075">
    <property type="entry name" value="AcylCo_DH/oxidase_C"/>
</dbReference>
<dbReference type="Pfam" id="PF00441">
    <property type="entry name" value="Acyl-CoA_dh_1"/>
    <property type="match status" value="1"/>
</dbReference>
<evidence type="ECO:0000256" key="4">
    <source>
        <dbReference type="ARBA" id="ARBA00022827"/>
    </source>
</evidence>
<name>A0A482Y0X8_9EURY</name>
<sequence length="422" mass="46567">MVANTTGGVSFDTDDETELILDSLDDFIEREVEPIVEELGDTYTNPRKGRHENGRWTDELLEAREEIRRRSAEGGFYAMNLPEDAGGEGVSPVTWYRAKKHLASHGGGLERYVLAGPEGPKPLLLQAEGEQVERYLEPTVRAEKSTAFAQTEPGYGSDSPNMETTAEKSEARSASERSGTAAEKDGDEWVLNGRKQWITNAPYADFVQLFARTTPQEAAGRYGGITCFIVEREEYELGSYNNAVGAEGMQAEIVLDDVRVPEDRMLGEVDEAFYAAMEFLSLGRLELGAEAVGYAEFLLEEASEYVTDREAFGRTIGNFQQVSSKLAKGRAKTDAADAAGLKLAWKMAQDERTVMDSSVLKWFATNVLWEVADAAVQVHGANGLAEEHPYMDLVHRARILRIVEGTDEIQLNTIAKTMGIVD</sequence>
<evidence type="ECO:0000256" key="3">
    <source>
        <dbReference type="ARBA" id="ARBA00022630"/>
    </source>
</evidence>
<feature type="domain" description="Acyl-CoA dehydrogenase/oxidase N-terminal" evidence="9">
    <location>
        <begin position="15"/>
        <end position="142"/>
    </location>
</feature>
<dbReference type="PANTHER" id="PTHR43884:SF40">
    <property type="entry name" value="ACYL-COA DEHYDROGENASE"/>
    <property type="match status" value="1"/>
</dbReference>
<dbReference type="Gene3D" id="1.10.540.10">
    <property type="entry name" value="Acyl-CoA dehydrogenase/oxidase, N-terminal domain"/>
    <property type="match status" value="1"/>
</dbReference>
<evidence type="ECO:0000259" key="7">
    <source>
        <dbReference type="Pfam" id="PF00441"/>
    </source>
</evidence>
<dbReference type="InterPro" id="IPR009100">
    <property type="entry name" value="AcylCoA_DH/oxidase_NM_dom_sf"/>
</dbReference>
<dbReference type="SUPFAM" id="SSF47203">
    <property type="entry name" value="Acyl-CoA dehydrogenase C-terminal domain-like"/>
    <property type="match status" value="1"/>
</dbReference>
<evidence type="ECO:0000256" key="2">
    <source>
        <dbReference type="ARBA" id="ARBA00009347"/>
    </source>
</evidence>
<evidence type="ECO:0000256" key="5">
    <source>
        <dbReference type="RuleBase" id="RU362125"/>
    </source>
</evidence>
<dbReference type="OrthoDB" id="275197at2157"/>
<keyword evidence="4 5" id="KW-0274">FAD</keyword>
<dbReference type="InterPro" id="IPR006091">
    <property type="entry name" value="Acyl-CoA_Oxase/DH_mid-dom"/>
</dbReference>
<evidence type="ECO:0000313" key="10">
    <source>
        <dbReference type="EMBL" id="RZH69162.1"/>
    </source>
</evidence>
<evidence type="ECO:0000313" key="11">
    <source>
        <dbReference type="Proteomes" id="UP000292704"/>
    </source>
</evidence>
<dbReference type="Proteomes" id="UP000292704">
    <property type="component" value="Unassembled WGS sequence"/>
</dbReference>
<comment type="cofactor">
    <cofactor evidence="1 5">
        <name>FAD</name>
        <dbReference type="ChEBI" id="CHEBI:57692"/>
    </cofactor>
</comment>
<dbReference type="STRING" id="222984.GCA_000731985_03255"/>
<keyword evidence="5" id="KW-0560">Oxidoreductase</keyword>
<feature type="region of interest" description="Disordered" evidence="6">
    <location>
        <begin position="144"/>
        <end position="186"/>
    </location>
</feature>
<accession>A0A482Y0X8</accession>
<dbReference type="Pfam" id="PF02771">
    <property type="entry name" value="Acyl-CoA_dh_N"/>
    <property type="match status" value="1"/>
</dbReference>
<dbReference type="InterPro" id="IPR013786">
    <property type="entry name" value="AcylCoA_DH/ox_N"/>
</dbReference>
<dbReference type="PANTHER" id="PTHR43884">
    <property type="entry name" value="ACYL-COA DEHYDROGENASE"/>
    <property type="match status" value="1"/>
</dbReference>
<dbReference type="Gene3D" id="2.40.110.10">
    <property type="entry name" value="Butyryl-CoA Dehydrogenase, subunit A, domain 2"/>
    <property type="match status" value="1"/>
</dbReference>
<keyword evidence="3 5" id="KW-0285">Flavoprotein</keyword>
<dbReference type="InterPro" id="IPR037069">
    <property type="entry name" value="AcylCoA_DH/ox_N_sf"/>
</dbReference>
<protein>
    <submittedName>
        <fullName evidence="10">Acyl-CoA dehydrogenase</fullName>
    </submittedName>
</protein>
<feature type="domain" description="Acyl-CoA oxidase/dehydrogenase middle" evidence="8">
    <location>
        <begin position="147"/>
        <end position="258"/>
    </location>
</feature>
<dbReference type="GO" id="GO:0050660">
    <property type="term" value="F:flavin adenine dinucleotide binding"/>
    <property type="evidence" value="ECO:0007669"/>
    <property type="project" value="InterPro"/>
</dbReference>
<dbReference type="Gene3D" id="1.20.140.10">
    <property type="entry name" value="Butyryl-CoA Dehydrogenase, subunit A, domain 3"/>
    <property type="match status" value="1"/>
</dbReference>
<evidence type="ECO:0000259" key="8">
    <source>
        <dbReference type="Pfam" id="PF02770"/>
    </source>
</evidence>
<reference evidence="10 11" key="1">
    <citation type="submission" date="2019-02" db="EMBL/GenBank/DDBJ databases">
        <title>Genome analysis provides insights into bioremediation potentialities and Haloocin production by Natrinema altunense strain 4.1R isolated from Chott Douz in Tunisian desert.</title>
        <authorList>
            <person name="Najjari A."/>
            <person name="Youssef N."/>
            <person name="Ben Dhia O."/>
            <person name="Ferjani R."/>
            <person name="El Hidri D."/>
            <person name="Ouzari H.I."/>
            <person name="Cherif A."/>
        </authorList>
    </citation>
    <scope>NUCLEOTIDE SEQUENCE [LARGE SCALE GENOMIC DNA]</scope>
    <source>
        <strain evidence="10 11">4.1R</strain>
    </source>
</reference>